<dbReference type="InterPro" id="IPR022742">
    <property type="entry name" value="Hydrolase_4"/>
</dbReference>
<feature type="domain" description="Serine aminopeptidase S33" evidence="1">
    <location>
        <begin position="30"/>
        <end position="276"/>
    </location>
</feature>
<dbReference type="SUPFAM" id="SSF53474">
    <property type="entry name" value="alpha/beta-Hydrolases"/>
    <property type="match status" value="1"/>
</dbReference>
<dbReference type="InterPro" id="IPR029058">
    <property type="entry name" value="AB_hydrolase_fold"/>
</dbReference>
<evidence type="ECO:0000313" key="4">
    <source>
        <dbReference type="Proteomes" id="UP000663845"/>
    </source>
</evidence>
<dbReference type="Gene3D" id="3.40.50.1820">
    <property type="entry name" value="alpha/beta hydrolase"/>
    <property type="match status" value="1"/>
</dbReference>
<dbReference type="EMBL" id="CAJOAZ010000705">
    <property type="protein sequence ID" value="CAF3699845.1"/>
    <property type="molecule type" value="Genomic_DNA"/>
</dbReference>
<proteinExistence type="predicted"/>
<evidence type="ECO:0000259" key="1">
    <source>
        <dbReference type="Pfam" id="PF12146"/>
    </source>
</evidence>
<dbReference type="Proteomes" id="UP000663845">
    <property type="component" value="Unassembled WGS sequence"/>
</dbReference>
<name>A0A813Y8C6_9BILA</name>
<evidence type="ECO:0000313" key="2">
    <source>
        <dbReference type="EMBL" id="CAF0880500.1"/>
    </source>
</evidence>
<gene>
    <name evidence="2" type="ORF">JYZ213_LOCUS9461</name>
    <name evidence="3" type="ORF">OXD698_LOCUS12201</name>
</gene>
<dbReference type="InterPro" id="IPR051044">
    <property type="entry name" value="MAG_DAG_Lipase"/>
</dbReference>
<sequence>MTSTSPDVTFDYRSDDGTSIVVYRWNTSERPRAAMQLTHGMGEHGLRYGEFARALNTKGIVVYAQDQRGHGATAKATNNFGSLGHNGWQMLINDIHLLAKYIRSENPNIPLILFGHSMGSFAVQQYLIDHSNDIDATILTGTVALDLLAPAFNLDQPFDLSSLNTPFQPARTDFDWLSRDETIVDAYVKDPLCGFGLDTESVKGMISGGQRMVDTQLLQQIRHDLPIYISVGESDPIHQQLAGVKILVDRFQTAGLTDITLKTYPDARHEVLNETNRNEIVNDILNWIDNKVLTLPTTPKKS</sequence>
<protein>
    <recommendedName>
        <fullName evidence="1">Serine aminopeptidase S33 domain-containing protein</fullName>
    </recommendedName>
</protein>
<dbReference type="Pfam" id="PF12146">
    <property type="entry name" value="Hydrolase_4"/>
    <property type="match status" value="1"/>
</dbReference>
<evidence type="ECO:0000313" key="3">
    <source>
        <dbReference type="EMBL" id="CAF3699845.1"/>
    </source>
</evidence>
<dbReference type="EMBL" id="CAJNOG010000067">
    <property type="protein sequence ID" value="CAF0880500.1"/>
    <property type="molecule type" value="Genomic_DNA"/>
</dbReference>
<organism evidence="2 4">
    <name type="scientific">Adineta steineri</name>
    <dbReference type="NCBI Taxonomy" id="433720"/>
    <lineage>
        <taxon>Eukaryota</taxon>
        <taxon>Metazoa</taxon>
        <taxon>Spiralia</taxon>
        <taxon>Gnathifera</taxon>
        <taxon>Rotifera</taxon>
        <taxon>Eurotatoria</taxon>
        <taxon>Bdelloidea</taxon>
        <taxon>Adinetida</taxon>
        <taxon>Adinetidae</taxon>
        <taxon>Adineta</taxon>
    </lineage>
</organism>
<accession>A0A813Y8C6</accession>
<comment type="caution">
    <text evidence="2">The sequence shown here is derived from an EMBL/GenBank/DDBJ whole genome shotgun (WGS) entry which is preliminary data.</text>
</comment>
<dbReference type="AlphaFoldDB" id="A0A813Y8C6"/>
<reference evidence="2" key="1">
    <citation type="submission" date="2021-02" db="EMBL/GenBank/DDBJ databases">
        <authorList>
            <person name="Nowell W R."/>
        </authorList>
    </citation>
    <scope>NUCLEOTIDE SEQUENCE</scope>
</reference>
<dbReference type="PANTHER" id="PTHR11614">
    <property type="entry name" value="PHOSPHOLIPASE-RELATED"/>
    <property type="match status" value="1"/>
</dbReference>
<dbReference type="Proteomes" id="UP000663844">
    <property type="component" value="Unassembled WGS sequence"/>
</dbReference>